<organism evidence="2 3">
    <name type="scientific">Pedobacter endophyticus</name>
    <dbReference type="NCBI Taxonomy" id="2789740"/>
    <lineage>
        <taxon>Bacteria</taxon>
        <taxon>Pseudomonadati</taxon>
        <taxon>Bacteroidota</taxon>
        <taxon>Sphingobacteriia</taxon>
        <taxon>Sphingobacteriales</taxon>
        <taxon>Sphingobacteriaceae</taxon>
        <taxon>Pedobacter</taxon>
    </lineage>
</organism>
<keyword evidence="3" id="KW-1185">Reference proteome</keyword>
<dbReference type="SUPFAM" id="SSF56935">
    <property type="entry name" value="Porins"/>
    <property type="match status" value="1"/>
</dbReference>
<dbReference type="Proteomes" id="UP000594759">
    <property type="component" value="Chromosome"/>
</dbReference>
<evidence type="ECO:0000313" key="3">
    <source>
        <dbReference type="Proteomes" id="UP000594759"/>
    </source>
</evidence>
<evidence type="ECO:0000313" key="2">
    <source>
        <dbReference type="EMBL" id="QPH38200.1"/>
    </source>
</evidence>
<gene>
    <name evidence="2" type="ORF">IZT61_13970</name>
</gene>
<sequence length="754" mass="85711">MPIKFANISLIDSAGKAVQLRLSDENGKCSFVVSSPMNQKLRLYTAPFGFKEYYSKVLAYKSGLNQDTIFLSKEAIVLQEVKIYKQQTIQDGEKLIYRPKLDQFSSTKTIVQLLPRLPGVALVSGKLKLNGNDGVLLLIDGKGELVSQSQQIEMLRTLSADKIEKIEIIQTPSARYDSNITSVIDIITKKEKGSSTVRVNLAQPFFMDNQTLGVDFLSTGASANFNFNVGGIRTSILFRVHNAKSFEDSEFKRIIYDLLSYTSITNLRSSRFSLAPNIILDYDINSRSSIGISTDLSFVPSLTRNTFESYRFFDITSNMLDSVVVIENRFNNKRSTIQLNGNYRYIFNTEKKSTLYLNFIYSVSPYKVNNELNKPLNGIDQVVSSNKYNSASDIVNASLIISDLVKSRTTSTDFGFKFNTLSNSTEQFFGADKSNFVYQEQLSSIFSSWKTKLGKYLIIAGIRGELLNSHSTFDKNGSMQTLNQDYFKVYPNFLIQKNLSNNFTTSIGFSKKIRRPFLNQLNPSSHISSFVTSTAGNINYKPIFSNKFEAQLRHNDIGLTVYYEQSSGNSTYLPTDDPFVNQVVNLNKLHKFAFSGNKGFKISSFFSCTVNANYSYSRHEDNDVRYYKNGLNLFEMSASSEITLSKKTQIQADFYYQAKMNLEYTVYSPFFSHSLTLRQLLLKDKWSLSSSLNDPLGLEKNRSKSFFSNQFSSGWALTNQRSVSVQIVYNFPFGHRFENRNYKKKNDGEIRDQQ</sequence>
<reference evidence="2 3" key="1">
    <citation type="submission" date="2020-11" db="EMBL/GenBank/DDBJ databases">
        <title>Pedobacter endophytica, an endophytic bacteria isolated form Carex pumila.</title>
        <authorList>
            <person name="Peng Y."/>
            <person name="Jiang L."/>
            <person name="Lee J."/>
        </authorList>
    </citation>
    <scope>NUCLEOTIDE SEQUENCE [LARGE SCALE GENOMIC DNA]</scope>
    <source>
        <strain evidence="2 3">JBR3-12</strain>
    </source>
</reference>
<proteinExistence type="predicted"/>
<dbReference type="AlphaFoldDB" id="A0A7U3Q408"/>
<dbReference type="RefSeq" id="WP_196097507.1">
    <property type="nucleotide sequence ID" value="NZ_CP064939.1"/>
</dbReference>
<dbReference type="KEGG" id="pex:IZT61_13970"/>
<evidence type="ECO:0000259" key="1">
    <source>
        <dbReference type="Pfam" id="PF14905"/>
    </source>
</evidence>
<keyword evidence="2" id="KW-0675">Receptor</keyword>
<protein>
    <submittedName>
        <fullName evidence="2">TonB-dependent receptor</fullName>
    </submittedName>
</protein>
<name>A0A7U3Q408_9SPHI</name>
<accession>A0A7U3Q408</accession>
<dbReference type="EMBL" id="CP064939">
    <property type="protein sequence ID" value="QPH38200.1"/>
    <property type="molecule type" value="Genomic_DNA"/>
</dbReference>
<dbReference type="Pfam" id="PF14905">
    <property type="entry name" value="OMP_b-brl_3"/>
    <property type="match status" value="1"/>
</dbReference>
<dbReference type="InterPro" id="IPR041700">
    <property type="entry name" value="OMP_b-brl_3"/>
</dbReference>
<feature type="domain" description="Outer membrane protein beta-barrel" evidence="1">
    <location>
        <begin position="329"/>
        <end position="729"/>
    </location>
</feature>